<reference evidence="7 8" key="1">
    <citation type="submission" date="2018-05" db="EMBL/GenBank/DDBJ databases">
        <title>Complete Genome Sequence of Deinococcus sp. strain 17bor-2.</title>
        <authorList>
            <person name="Srinivasan S."/>
        </authorList>
    </citation>
    <scope>NUCLEOTIDE SEQUENCE [LARGE SCALE GENOMIC DNA]</scope>
    <source>
        <strain evidence="7 8">17bor-2</strain>
    </source>
</reference>
<dbReference type="SUPFAM" id="SSF54373">
    <property type="entry name" value="FAD-linked reductases, C-terminal domain"/>
    <property type="match status" value="1"/>
</dbReference>
<dbReference type="Gene3D" id="3.30.560.10">
    <property type="entry name" value="Glucose Oxidase, domain 3"/>
    <property type="match status" value="1"/>
</dbReference>
<comment type="cofactor">
    <cofactor evidence="1 5">
        <name>FAD</name>
        <dbReference type="ChEBI" id="CHEBI:57692"/>
    </cofactor>
</comment>
<protein>
    <submittedName>
        <fullName evidence="7">Choline dehydrogenase</fullName>
    </submittedName>
</protein>
<dbReference type="GO" id="GO:0050660">
    <property type="term" value="F:flavin adenine dinucleotide binding"/>
    <property type="evidence" value="ECO:0007669"/>
    <property type="project" value="InterPro"/>
</dbReference>
<evidence type="ECO:0000256" key="5">
    <source>
        <dbReference type="PIRSR" id="PIRSR000137-2"/>
    </source>
</evidence>
<dbReference type="AlphaFoldDB" id="A0A2Z3JFE3"/>
<dbReference type="RefSeq" id="WP_109827611.1">
    <property type="nucleotide sequence ID" value="NZ_CP029494.1"/>
</dbReference>
<dbReference type="Proteomes" id="UP000245368">
    <property type="component" value="Chromosome"/>
</dbReference>
<dbReference type="PROSITE" id="PS00624">
    <property type="entry name" value="GMC_OXRED_2"/>
    <property type="match status" value="1"/>
</dbReference>
<sequence length="532" mass="57173">MQPDFVIVGAGSGGCVLARRLLDAGARVLLLEAGGPDTHPMIGPPAGFPKLFKSRVDWNFHTAPQVNLGGRRLYWPRGKVLGGSSAINATIYIRGSKQDFGGWTNASGEPVPGWGEGWSWNDVLPVYRSLEKFRGQGSETRSSEGLLPVGQRDTSHPLSHAFVDSAARALGIPVEESFNDGQHLGAGLYESNHHLGVRQSAYRAFLASERGNPRLTVLTQAQMLALRWEGNRVVGLTFRYRGRVKEVRAGGVVLAAGAVQTPQLLLLSGIGPRDELDKHNIGLRVHSPGVGENLQDHLAVPVIFRSKVPSLDAVKELPALAEWVWRRRGPLTSNVAEAGAFAHARPGLLPSAPPDIQYHFGPAYFREHGFQKVPGNHFSVGPVLVDVHSRGRITLHSADPDAAPIIDPRYLSDERDTRSLIAGMRLARRVAAEAPLADVCAGEALPGEEAQSDDDLLAHLRRDAETLYHPVGTAAMGDTDFSVVDRRLAVRGAAGLWVADASVMPRIIHANTNATAMMIGARAAAFLLEGGA</sequence>
<feature type="domain" description="Glucose-methanol-choline oxidoreductase N-terminal" evidence="6">
    <location>
        <begin position="257"/>
        <end position="271"/>
    </location>
</feature>
<dbReference type="PANTHER" id="PTHR11552">
    <property type="entry name" value="GLUCOSE-METHANOL-CHOLINE GMC OXIDOREDUCTASE"/>
    <property type="match status" value="1"/>
</dbReference>
<evidence type="ECO:0000259" key="6">
    <source>
        <dbReference type="PROSITE" id="PS00624"/>
    </source>
</evidence>
<dbReference type="Pfam" id="PF00732">
    <property type="entry name" value="GMC_oxred_N"/>
    <property type="match status" value="1"/>
</dbReference>
<proteinExistence type="inferred from homology"/>
<evidence type="ECO:0000256" key="1">
    <source>
        <dbReference type="ARBA" id="ARBA00001974"/>
    </source>
</evidence>
<evidence type="ECO:0000313" key="8">
    <source>
        <dbReference type="Proteomes" id="UP000245368"/>
    </source>
</evidence>
<dbReference type="SUPFAM" id="SSF51905">
    <property type="entry name" value="FAD/NAD(P)-binding domain"/>
    <property type="match status" value="1"/>
</dbReference>
<gene>
    <name evidence="7" type="ORF">DKM44_12140</name>
</gene>
<evidence type="ECO:0000256" key="4">
    <source>
        <dbReference type="ARBA" id="ARBA00022827"/>
    </source>
</evidence>
<evidence type="ECO:0000256" key="2">
    <source>
        <dbReference type="ARBA" id="ARBA00010790"/>
    </source>
</evidence>
<dbReference type="InterPro" id="IPR000172">
    <property type="entry name" value="GMC_OxRdtase_N"/>
</dbReference>
<dbReference type="KEGG" id="dez:DKM44_12140"/>
<accession>A0A2Z3JFE3</accession>
<dbReference type="InterPro" id="IPR007867">
    <property type="entry name" value="GMC_OxRtase_C"/>
</dbReference>
<dbReference type="InterPro" id="IPR012132">
    <property type="entry name" value="GMC_OxRdtase"/>
</dbReference>
<feature type="binding site" evidence="5">
    <location>
        <position position="80"/>
    </location>
    <ligand>
        <name>FAD</name>
        <dbReference type="ChEBI" id="CHEBI:57692"/>
    </ligand>
</feature>
<dbReference type="PANTHER" id="PTHR11552:SF147">
    <property type="entry name" value="CHOLINE DEHYDROGENASE, MITOCHONDRIAL"/>
    <property type="match status" value="1"/>
</dbReference>
<dbReference type="PIRSF" id="PIRSF000137">
    <property type="entry name" value="Alcohol_oxidase"/>
    <property type="match status" value="1"/>
</dbReference>
<evidence type="ECO:0000256" key="3">
    <source>
        <dbReference type="ARBA" id="ARBA00022630"/>
    </source>
</evidence>
<dbReference type="EMBL" id="CP029494">
    <property type="protein sequence ID" value="AWN23883.1"/>
    <property type="molecule type" value="Genomic_DNA"/>
</dbReference>
<keyword evidence="8" id="KW-1185">Reference proteome</keyword>
<dbReference type="OrthoDB" id="9785276at2"/>
<dbReference type="Gene3D" id="3.50.50.60">
    <property type="entry name" value="FAD/NAD(P)-binding domain"/>
    <property type="match status" value="1"/>
</dbReference>
<dbReference type="InterPro" id="IPR036188">
    <property type="entry name" value="FAD/NAD-bd_sf"/>
</dbReference>
<keyword evidence="4 5" id="KW-0274">FAD</keyword>
<comment type="similarity">
    <text evidence="2">Belongs to the GMC oxidoreductase family.</text>
</comment>
<organism evidence="7 8">
    <name type="scientific">Deinococcus irradiatisoli</name>
    <dbReference type="NCBI Taxonomy" id="2202254"/>
    <lineage>
        <taxon>Bacteria</taxon>
        <taxon>Thermotogati</taxon>
        <taxon>Deinococcota</taxon>
        <taxon>Deinococci</taxon>
        <taxon>Deinococcales</taxon>
        <taxon>Deinococcaceae</taxon>
        <taxon>Deinococcus</taxon>
    </lineage>
</organism>
<evidence type="ECO:0000313" key="7">
    <source>
        <dbReference type="EMBL" id="AWN23883.1"/>
    </source>
</evidence>
<name>A0A2Z3JFE3_9DEIO</name>
<dbReference type="GO" id="GO:0016614">
    <property type="term" value="F:oxidoreductase activity, acting on CH-OH group of donors"/>
    <property type="evidence" value="ECO:0007669"/>
    <property type="project" value="InterPro"/>
</dbReference>
<dbReference type="Pfam" id="PF05199">
    <property type="entry name" value="GMC_oxred_C"/>
    <property type="match status" value="1"/>
</dbReference>
<keyword evidence="3" id="KW-0285">Flavoprotein</keyword>